<dbReference type="SUPFAM" id="SSF50891">
    <property type="entry name" value="Cyclophilin-like"/>
    <property type="match status" value="1"/>
</dbReference>
<evidence type="ECO:0000259" key="2">
    <source>
        <dbReference type="Pfam" id="PF19200"/>
    </source>
</evidence>
<dbReference type="SUPFAM" id="SSF51445">
    <property type="entry name" value="(Trans)glycosidases"/>
    <property type="match status" value="1"/>
</dbReference>
<sequence>MLGISIYPYKEKINETLAYIDLASKYNFKRVFTNLLMIEQGKEEETLESLKVSIKHARKYGMEVILDLNPAVFEQLNISYHDLTFFKEMGATGVRLDSTFDGLVESLITFDDSQLDLEINISNDTYYLENVISYQPNMKRIIGCHNFYPQRFTGLDYDYFIKCSKKYKEMGLRTAAFVNSHSADHGPHVYTNGLCTLELHRDLPIEIQAKHLIATGLIDDIIIANAYASEEELSLLSNLRDDQIELDVIFDLKTTSLEKEAILNNQHFNRGDINSYSIRSTFVKLKYQEQSIPEHNTKEKIEFGDITIGNNSFGQYKGEVNIVKKEMPNEAHEKNVVARISEDNQFLVEYIKPWTKFRFREVKREIE</sequence>
<dbReference type="Gene3D" id="3.20.20.70">
    <property type="entry name" value="Aldolase class I"/>
    <property type="match status" value="1"/>
</dbReference>
<dbReference type="Pfam" id="PF05913">
    <property type="entry name" value="MupG_C"/>
    <property type="match status" value="1"/>
</dbReference>
<dbReference type="PANTHER" id="PTHR38435:SF1">
    <property type="entry name" value="DUF871 DOMAIN-CONTAINING PROTEIN"/>
    <property type="match status" value="1"/>
</dbReference>
<feature type="domain" description="6-phospho-N-acetylmuramidase N-terminal" evidence="2">
    <location>
        <begin position="2"/>
        <end position="237"/>
    </location>
</feature>
<dbReference type="RefSeq" id="WP_063282287.1">
    <property type="nucleotide sequence ID" value="NZ_LIYF01000037.1"/>
</dbReference>
<feature type="domain" description="6-phospho-N-acetylmuramidase C-terminal" evidence="1">
    <location>
        <begin position="244"/>
        <end position="360"/>
    </location>
</feature>
<name>A0A166IV91_LACLC</name>
<comment type="caution">
    <text evidence="3">The sequence shown here is derived from an EMBL/GenBank/DDBJ whole genome shotgun (WGS) entry which is preliminary data.</text>
</comment>
<evidence type="ECO:0008006" key="5">
    <source>
        <dbReference type="Google" id="ProtNLM"/>
    </source>
</evidence>
<dbReference type="Gene3D" id="2.40.100.10">
    <property type="entry name" value="Cyclophilin-like"/>
    <property type="match status" value="1"/>
</dbReference>
<dbReference type="InterPro" id="IPR043797">
    <property type="entry name" value="MupG_N"/>
</dbReference>
<gene>
    <name evidence="3" type="ORF">AB996_2087</name>
</gene>
<accession>A0A166IV91</accession>
<dbReference type="Proteomes" id="UP000076519">
    <property type="component" value="Unassembled WGS sequence"/>
</dbReference>
<dbReference type="Pfam" id="PF19200">
    <property type="entry name" value="MupG_N"/>
    <property type="match status" value="1"/>
</dbReference>
<dbReference type="InterPro" id="IPR043894">
    <property type="entry name" value="MupG_C"/>
</dbReference>
<dbReference type="PANTHER" id="PTHR38435">
    <property type="match status" value="1"/>
</dbReference>
<protein>
    <recommendedName>
        <fullName evidence="5">DUF871 domain-containing protein</fullName>
    </recommendedName>
</protein>
<dbReference type="InterPro" id="IPR017853">
    <property type="entry name" value="GH"/>
</dbReference>
<evidence type="ECO:0000313" key="4">
    <source>
        <dbReference type="Proteomes" id="UP000076519"/>
    </source>
</evidence>
<dbReference type="InterPro" id="IPR013785">
    <property type="entry name" value="Aldolase_TIM"/>
</dbReference>
<organism evidence="3 4">
    <name type="scientific">Lactococcus lactis subsp. cremoris</name>
    <name type="common">Streptococcus cremoris</name>
    <dbReference type="NCBI Taxonomy" id="1359"/>
    <lineage>
        <taxon>Bacteria</taxon>
        <taxon>Bacillati</taxon>
        <taxon>Bacillota</taxon>
        <taxon>Bacilli</taxon>
        <taxon>Lactobacillales</taxon>
        <taxon>Streptococcaceae</taxon>
        <taxon>Lactococcus</taxon>
    </lineage>
</organism>
<dbReference type="AlphaFoldDB" id="A0A166IV91"/>
<dbReference type="PATRIC" id="fig|1359.32.peg.683"/>
<evidence type="ECO:0000259" key="1">
    <source>
        <dbReference type="Pfam" id="PF05913"/>
    </source>
</evidence>
<evidence type="ECO:0000313" key="3">
    <source>
        <dbReference type="EMBL" id="KZK05103.1"/>
    </source>
</evidence>
<dbReference type="InterPro" id="IPR029000">
    <property type="entry name" value="Cyclophilin-like_dom_sf"/>
</dbReference>
<dbReference type="InterPro" id="IPR008589">
    <property type="entry name" value="MupG"/>
</dbReference>
<dbReference type="EMBL" id="LIYF01000037">
    <property type="protein sequence ID" value="KZK05103.1"/>
    <property type="molecule type" value="Genomic_DNA"/>
</dbReference>
<proteinExistence type="predicted"/>
<reference evidence="3 4" key="1">
    <citation type="submission" date="2015-08" db="EMBL/GenBank/DDBJ databases">
        <title>Draft Genome Sequences of 11 Lactococcus lactis subspecies cremoris strains.</title>
        <authorList>
            <person name="Wels M."/>
            <person name="Backus L."/>
            <person name="Boekhorst J."/>
            <person name="Dijkstra A."/>
            <person name="Beerthuizen M."/>
            <person name="Siezen R."/>
            <person name="Bachmann H."/>
            <person name="Van Hijum S."/>
        </authorList>
    </citation>
    <scope>NUCLEOTIDE SEQUENCE [LARGE SCALE GENOMIC DNA]</scope>
    <source>
        <strain evidence="3 4">KW10</strain>
    </source>
</reference>